<dbReference type="Gene3D" id="1.10.357.10">
    <property type="entry name" value="Tetracycline Repressor, domain 2"/>
    <property type="match status" value="1"/>
</dbReference>
<feature type="region of interest" description="Disordered" evidence="3">
    <location>
        <begin position="1"/>
        <end position="23"/>
    </location>
</feature>
<keyword evidence="1 2" id="KW-0238">DNA-binding</keyword>
<accession>A0ABP7WQ49</accession>
<evidence type="ECO:0000313" key="5">
    <source>
        <dbReference type="EMBL" id="GAA4093875.1"/>
    </source>
</evidence>
<dbReference type="PANTHER" id="PTHR30328:SF54">
    <property type="entry name" value="HTH-TYPE TRANSCRIPTIONAL REPRESSOR SCO4008"/>
    <property type="match status" value="1"/>
</dbReference>
<reference evidence="6" key="1">
    <citation type="journal article" date="2019" name="Int. J. Syst. Evol. Microbiol.">
        <title>The Global Catalogue of Microorganisms (GCM) 10K type strain sequencing project: providing services to taxonomists for standard genome sequencing and annotation.</title>
        <authorList>
            <consortium name="The Broad Institute Genomics Platform"/>
            <consortium name="The Broad Institute Genome Sequencing Center for Infectious Disease"/>
            <person name="Wu L."/>
            <person name="Ma J."/>
        </authorList>
    </citation>
    <scope>NUCLEOTIDE SEQUENCE [LARGE SCALE GENOMIC DNA]</scope>
    <source>
        <strain evidence="6">JCM 16702</strain>
    </source>
</reference>
<proteinExistence type="predicted"/>
<evidence type="ECO:0000256" key="1">
    <source>
        <dbReference type="ARBA" id="ARBA00023125"/>
    </source>
</evidence>
<sequence length="213" mass="23453">MWPMPSDDVPSTSSGPGRAASPRAESTRLALLAAAREEFAEHGIAGARVDRIARRAGVNKERIYGYFGNKEKLFDAVIETALDELIEVTALPGDDPAGWVGRMFDYYRDHPDLARLLLWEGLYGRTESLPEQRRRVAHCQDKVASLAANLGREPSPEIGRLLLVLTGLALTPVAFPQLAELFRTPLDGPEAAAEMREHLTAFVRMALANTDFL</sequence>
<dbReference type="SUPFAM" id="SSF48498">
    <property type="entry name" value="Tetracyclin repressor-like, C-terminal domain"/>
    <property type="match status" value="1"/>
</dbReference>
<protein>
    <recommendedName>
        <fullName evidence="4">HTH tetR-type domain-containing protein</fullName>
    </recommendedName>
</protein>
<dbReference type="PANTHER" id="PTHR30328">
    <property type="entry name" value="TRANSCRIPTIONAL REPRESSOR"/>
    <property type="match status" value="1"/>
</dbReference>
<dbReference type="InterPro" id="IPR050109">
    <property type="entry name" value="HTH-type_TetR-like_transc_reg"/>
</dbReference>
<dbReference type="Proteomes" id="UP001500683">
    <property type="component" value="Unassembled WGS sequence"/>
</dbReference>
<dbReference type="EMBL" id="BAAAZG010000051">
    <property type="protein sequence ID" value="GAA4093875.1"/>
    <property type="molecule type" value="Genomic_DNA"/>
</dbReference>
<dbReference type="Pfam" id="PF17926">
    <property type="entry name" value="TetR_C_21"/>
    <property type="match status" value="1"/>
</dbReference>
<keyword evidence="6" id="KW-1185">Reference proteome</keyword>
<dbReference type="PRINTS" id="PR00455">
    <property type="entry name" value="HTHTETR"/>
</dbReference>
<name>A0ABP7WQ49_9ACTN</name>
<evidence type="ECO:0000259" key="4">
    <source>
        <dbReference type="PROSITE" id="PS50977"/>
    </source>
</evidence>
<gene>
    <name evidence="5" type="ORF">GCM10022214_65150</name>
</gene>
<dbReference type="InterPro" id="IPR041467">
    <property type="entry name" value="Sco4008_C"/>
</dbReference>
<dbReference type="PROSITE" id="PS50977">
    <property type="entry name" value="HTH_TETR_2"/>
    <property type="match status" value="1"/>
</dbReference>
<feature type="DNA-binding region" description="H-T-H motif" evidence="2">
    <location>
        <begin position="48"/>
        <end position="67"/>
    </location>
</feature>
<feature type="domain" description="HTH tetR-type" evidence="4">
    <location>
        <begin position="25"/>
        <end position="85"/>
    </location>
</feature>
<dbReference type="SUPFAM" id="SSF46689">
    <property type="entry name" value="Homeodomain-like"/>
    <property type="match status" value="1"/>
</dbReference>
<dbReference type="Pfam" id="PF00440">
    <property type="entry name" value="TetR_N"/>
    <property type="match status" value="1"/>
</dbReference>
<evidence type="ECO:0000313" key="6">
    <source>
        <dbReference type="Proteomes" id="UP001500683"/>
    </source>
</evidence>
<evidence type="ECO:0000256" key="3">
    <source>
        <dbReference type="SAM" id="MobiDB-lite"/>
    </source>
</evidence>
<dbReference type="InterPro" id="IPR001647">
    <property type="entry name" value="HTH_TetR"/>
</dbReference>
<dbReference type="InterPro" id="IPR009057">
    <property type="entry name" value="Homeodomain-like_sf"/>
</dbReference>
<comment type="caution">
    <text evidence="5">The sequence shown here is derived from an EMBL/GenBank/DDBJ whole genome shotgun (WGS) entry which is preliminary data.</text>
</comment>
<organism evidence="5 6">
    <name type="scientific">Actinomadura miaoliensis</name>
    <dbReference type="NCBI Taxonomy" id="430685"/>
    <lineage>
        <taxon>Bacteria</taxon>
        <taxon>Bacillati</taxon>
        <taxon>Actinomycetota</taxon>
        <taxon>Actinomycetes</taxon>
        <taxon>Streptosporangiales</taxon>
        <taxon>Thermomonosporaceae</taxon>
        <taxon>Actinomadura</taxon>
    </lineage>
</organism>
<evidence type="ECO:0000256" key="2">
    <source>
        <dbReference type="PROSITE-ProRule" id="PRU00335"/>
    </source>
</evidence>
<dbReference type="InterPro" id="IPR036271">
    <property type="entry name" value="Tet_transcr_reg_TetR-rel_C_sf"/>
</dbReference>